<name>A0ACC0I6G1_9ERIC</name>
<accession>A0ACC0I6G1</accession>
<comment type="caution">
    <text evidence="1">The sequence shown here is derived from an EMBL/GenBank/DDBJ whole genome shotgun (WGS) entry which is preliminary data.</text>
</comment>
<dbReference type="EMBL" id="CM045763">
    <property type="protein sequence ID" value="KAI8020903.1"/>
    <property type="molecule type" value="Genomic_DNA"/>
</dbReference>
<sequence>MSRTIRLSKGKSWGIDLKGNPCQHNHRNPLGKFSKLPLICIYLSCKSFSLCILANASTSKGI</sequence>
<organism evidence="1 2">
    <name type="scientific">Camellia lanceoleosa</name>
    <dbReference type="NCBI Taxonomy" id="1840588"/>
    <lineage>
        <taxon>Eukaryota</taxon>
        <taxon>Viridiplantae</taxon>
        <taxon>Streptophyta</taxon>
        <taxon>Embryophyta</taxon>
        <taxon>Tracheophyta</taxon>
        <taxon>Spermatophyta</taxon>
        <taxon>Magnoliopsida</taxon>
        <taxon>eudicotyledons</taxon>
        <taxon>Gunneridae</taxon>
        <taxon>Pentapetalae</taxon>
        <taxon>asterids</taxon>
        <taxon>Ericales</taxon>
        <taxon>Theaceae</taxon>
        <taxon>Camellia</taxon>
    </lineage>
</organism>
<keyword evidence="2" id="KW-1185">Reference proteome</keyword>
<protein>
    <submittedName>
        <fullName evidence="1">Uncharacterized protein</fullName>
    </submittedName>
</protein>
<evidence type="ECO:0000313" key="1">
    <source>
        <dbReference type="EMBL" id="KAI8020903.1"/>
    </source>
</evidence>
<proteinExistence type="predicted"/>
<gene>
    <name evidence="1" type="ORF">LOK49_LG03G03332</name>
</gene>
<reference evidence="1 2" key="1">
    <citation type="journal article" date="2022" name="Plant J.">
        <title>Chromosome-level genome of Camellia lanceoleosa provides a valuable resource for understanding genome evolution and self-incompatibility.</title>
        <authorList>
            <person name="Gong W."/>
            <person name="Xiao S."/>
            <person name="Wang L."/>
            <person name="Liao Z."/>
            <person name="Chang Y."/>
            <person name="Mo W."/>
            <person name="Hu G."/>
            <person name="Li W."/>
            <person name="Zhao G."/>
            <person name="Zhu H."/>
            <person name="Hu X."/>
            <person name="Ji K."/>
            <person name="Xiang X."/>
            <person name="Song Q."/>
            <person name="Yuan D."/>
            <person name="Jin S."/>
            <person name="Zhang L."/>
        </authorList>
    </citation>
    <scope>NUCLEOTIDE SEQUENCE [LARGE SCALE GENOMIC DNA]</scope>
    <source>
        <strain evidence="1">SQ_2022a</strain>
    </source>
</reference>
<evidence type="ECO:0000313" key="2">
    <source>
        <dbReference type="Proteomes" id="UP001060215"/>
    </source>
</evidence>
<dbReference type="Proteomes" id="UP001060215">
    <property type="component" value="Chromosome 6"/>
</dbReference>